<protein>
    <submittedName>
        <fullName evidence="5">LCP family protein</fullName>
    </submittedName>
</protein>
<gene>
    <name evidence="5" type="ORF">ABZ568_21930</name>
</gene>
<dbReference type="InterPro" id="IPR004474">
    <property type="entry name" value="LytR_CpsA_psr"/>
</dbReference>
<dbReference type="EMBL" id="JBEYBN010000031">
    <property type="protein sequence ID" value="MEU2269018.1"/>
    <property type="molecule type" value="Genomic_DNA"/>
</dbReference>
<evidence type="ECO:0000313" key="6">
    <source>
        <dbReference type="Proteomes" id="UP001550603"/>
    </source>
</evidence>
<proteinExistence type="inferred from homology"/>
<comment type="similarity">
    <text evidence="1">Belongs to the LytR/CpsA/Psr (LCP) family.</text>
</comment>
<evidence type="ECO:0000313" key="5">
    <source>
        <dbReference type="EMBL" id="MEU2269018.1"/>
    </source>
</evidence>
<organism evidence="5 6">
    <name type="scientific">Streptomyces olindensis</name>
    <dbReference type="NCBI Taxonomy" id="358823"/>
    <lineage>
        <taxon>Bacteria</taxon>
        <taxon>Bacillati</taxon>
        <taxon>Actinomycetota</taxon>
        <taxon>Actinomycetes</taxon>
        <taxon>Kitasatosporales</taxon>
        <taxon>Streptomycetaceae</taxon>
        <taxon>Streptomyces</taxon>
    </lineage>
</organism>
<dbReference type="InterPro" id="IPR050922">
    <property type="entry name" value="LytR/CpsA/Psr_CW_biosynth"/>
</dbReference>
<name>A0ABV2XYC3_9ACTN</name>
<feature type="region of interest" description="Disordered" evidence="2">
    <location>
        <begin position="1"/>
        <end position="22"/>
    </location>
</feature>
<reference evidence="5 6" key="1">
    <citation type="submission" date="2024-06" db="EMBL/GenBank/DDBJ databases">
        <title>The Natural Products Discovery Center: Release of the First 8490 Sequenced Strains for Exploring Actinobacteria Biosynthetic Diversity.</title>
        <authorList>
            <person name="Kalkreuter E."/>
            <person name="Kautsar S.A."/>
            <person name="Yang D."/>
            <person name="Bader C.D."/>
            <person name="Teijaro C.N."/>
            <person name="Fluegel L."/>
            <person name="Davis C.M."/>
            <person name="Simpson J.R."/>
            <person name="Lauterbach L."/>
            <person name="Steele A.D."/>
            <person name="Gui C."/>
            <person name="Meng S."/>
            <person name="Li G."/>
            <person name="Viehrig K."/>
            <person name="Ye F."/>
            <person name="Su P."/>
            <person name="Kiefer A.F."/>
            <person name="Nichols A."/>
            <person name="Cepeda A.J."/>
            <person name="Yan W."/>
            <person name="Fan B."/>
            <person name="Jiang Y."/>
            <person name="Adhikari A."/>
            <person name="Zheng C.-J."/>
            <person name="Schuster L."/>
            <person name="Cowan T.M."/>
            <person name="Smanski M.J."/>
            <person name="Chevrette M.G."/>
            <person name="De Carvalho L.P.S."/>
            <person name="Shen B."/>
        </authorList>
    </citation>
    <scope>NUCLEOTIDE SEQUENCE [LARGE SCALE GENOMIC DNA]</scope>
    <source>
        <strain evidence="5 6">NPDC019583</strain>
    </source>
</reference>
<dbReference type="PANTHER" id="PTHR33392">
    <property type="entry name" value="POLYISOPRENYL-TEICHOIC ACID--PEPTIDOGLYCAN TEICHOIC ACID TRANSFERASE TAGU"/>
    <property type="match status" value="1"/>
</dbReference>
<feature type="compositionally biased region" description="Basic and acidic residues" evidence="2">
    <location>
        <begin position="71"/>
        <end position="82"/>
    </location>
</feature>
<keyword evidence="3" id="KW-0812">Transmembrane</keyword>
<keyword evidence="3" id="KW-1133">Transmembrane helix</keyword>
<evidence type="ECO:0000256" key="3">
    <source>
        <dbReference type="SAM" id="Phobius"/>
    </source>
</evidence>
<dbReference type="Proteomes" id="UP001550603">
    <property type="component" value="Unassembled WGS sequence"/>
</dbReference>
<dbReference type="Pfam" id="PF03816">
    <property type="entry name" value="LytR_cpsA_psr"/>
    <property type="match status" value="1"/>
</dbReference>
<feature type="transmembrane region" description="Helical" evidence="3">
    <location>
        <begin position="29"/>
        <end position="51"/>
    </location>
</feature>
<dbReference type="PANTHER" id="PTHR33392:SF6">
    <property type="entry name" value="POLYISOPRENYL-TEICHOIC ACID--PEPTIDOGLYCAN TEICHOIC ACID TRANSFERASE TAGU"/>
    <property type="match status" value="1"/>
</dbReference>
<dbReference type="Gene3D" id="3.40.630.190">
    <property type="entry name" value="LCP protein"/>
    <property type="match status" value="1"/>
</dbReference>
<accession>A0ABV2XYC3</accession>
<sequence>MFARRRRDQRPPGQAPGSGGRPRRRLRTLLVCLVIAVAGLLALGAGGVWWATNHYGDQVERIPHAFPDGPRPPKPDDPEGKNNHGTTFLLAGLDSRSAKPTTGGNAVADLWKAGAQRSDTLMLVHLGPGERTSYTVSIPRDSWVPIPGHGSAKINAAFSWGGPQLLVETVEQLTRVRIDHFAVIDWHGFRSLTDAVGGVPITVPADSYDPEQKRHFTAGTHTMNGEEALSYVRQRHGLPGGELDRIKRQQQFLRALIGEIRDDVSITNPLKIDRMLDAIARTVSVDDQLSNGDLRDLVLGLRHLDSGDAYFTTAPIVRSDFIDRQYVLILDRAGLRSLCHGIETGNPPGTRK</sequence>
<dbReference type="RefSeq" id="WP_078651162.1">
    <property type="nucleotide sequence ID" value="NZ_JBEYBN010000031.1"/>
</dbReference>
<keyword evidence="6" id="KW-1185">Reference proteome</keyword>
<keyword evidence="3" id="KW-0472">Membrane</keyword>
<evidence type="ECO:0000256" key="1">
    <source>
        <dbReference type="ARBA" id="ARBA00006068"/>
    </source>
</evidence>
<evidence type="ECO:0000259" key="4">
    <source>
        <dbReference type="Pfam" id="PF03816"/>
    </source>
</evidence>
<evidence type="ECO:0000256" key="2">
    <source>
        <dbReference type="SAM" id="MobiDB-lite"/>
    </source>
</evidence>
<feature type="region of interest" description="Disordered" evidence="2">
    <location>
        <begin position="61"/>
        <end position="84"/>
    </location>
</feature>
<feature type="domain" description="Cell envelope-related transcriptional attenuator" evidence="4">
    <location>
        <begin position="117"/>
        <end position="260"/>
    </location>
</feature>
<dbReference type="NCBIfam" id="TIGR00350">
    <property type="entry name" value="lytR_cpsA_psr"/>
    <property type="match status" value="1"/>
</dbReference>
<comment type="caution">
    <text evidence="5">The sequence shown here is derived from an EMBL/GenBank/DDBJ whole genome shotgun (WGS) entry which is preliminary data.</text>
</comment>